<dbReference type="SMART" id="SM00834">
    <property type="entry name" value="CxxC_CXXC_SSSS"/>
    <property type="match status" value="1"/>
</dbReference>
<evidence type="ECO:0000313" key="3">
    <source>
        <dbReference type="EMBL" id="QJA94480.1"/>
    </source>
</evidence>
<dbReference type="AlphaFoldDB" id="A0A6H1ZWA4"/>
<sequence length="80" mass="9581">MPIYSYVCKEHGRYEAFMPMDECLQGKCPKCGKVGQRKYDSCHVYVDFTPGWDESLNKHINTKRERDNILREKGWTRYKD</sequence>
<dbReference type="InterPro" id="IPR013429">
    <property type="entry name" value="Regulatory_FmdB_Zinc_ribbon"/>
</dbReference>
<accession>A0A6H1ZWA4</accession>
<evidence type="ECO:0000313" key="2">
    <source>
        <dbReference type="EMBL" id="QJA51490.1"/>
    </source>
</evidence>
<reference evidence="2" key="1">
    <citation type="submission" date="2020-03" db="EMBL/GenBank/DDBJ databases">
        <title>The deep terrestrial virosphere.</title>
        <authorList>
            <person name="Holmfeldt K."/>
            <person name="Nilsson E."/>
            <person name="Simone D."/>
            <person name="Lopez-Fernandez M."/>
            <person name="Wu X."/>
            <person name="de Brujin I."/>
            <person name="Lundin D."/>
            <person name="Andersson A."/>
            <person name="Bertilsson S."/>
            <person name="Dopson M."/>
        </authorList>
    </citation>
    <scope>NUCLEOTIDE SEQUENCE</scope>
    <source>
        <strain evidence="3">MM415B03844</strain>
        <strain evidence="2">TM448A02169</strain>
    </source>
</reference>
<proteinExistence type="predicted"/>
<dbReference type="EMBL" id="MT143235">
    <property type="protein sequence ID" value="QJA94480.1"/>
    <property type="molecule type" value="Genomic_DNA"/>
</dbReference>
<evidence type="ECO:0000259" key="1">
    <source>
        <dbReference type="SMART" id="SM00834"/>
    </source>
</evidence>
<feature type="domain" description="Putative regulatory protein FmdB zinc ribbon" evidence="1">
    <location>
        <begin position="1"/>
        <end position="40"/>
    </location>
</feature>
<protein>
    <recommendedName>
        <fullName evidence="1">Putative regulatory protein FmdB zinc ribbon domain-containing protein</fullName>
    </recommendedName>
</protein>
<name>A0A6H1ZWA4_9ZZZZ</name>
<gene>
    <name evidence="3" type="ORF">MM415B03844_0005</name>
    <name evidence="2" type="ORF">TM448A02169_0010</name>
</gene>
<organism evidence="2">
    <name type="scientific">viral metagenome</name>
    <dbReference type="NCBI Taxonomy" id="1070528"/>
    <lineage>
        <taxon>unclassified sequences</taxon>
        <taxon>metagenomes</taxon>
        <taxon>organismal metagenomes</taxon>
    </lineage>
</organism>
<dbReference type="EMBL" id="MT144267">
    <property type="protein sequence ID" value="QJA51490.1"/>
    <property type="molecule type" value="Genomic_DNA"/>
</dbReference>